<dbReference type="InterPro" id="IPR018114">
    <property type="entry name" value="TRYPSIN_HIS"/>
</dbReference>
<evidence type="ECO:0000256" key="1">
    <source>
        <dbReference type="ARBA" id="ARBA00004613"/>
    </source>
</evidence>
<dbReference type="InterPro" id="IPR043504">
    <property type="entry name" value="Peptidase_S1_PA_chymotrypsin"/>
</dbReference>
<protein>
    <recommendedName>
        <fullName evidence="9">Peptidase S1 domain-containing protein</fullName>
    </recommendedName>
</protein>
<feature type="domain" description="Peptidase S1" evidence="9">
    <location>
        <begin position="31"/>
        <end position="255"/>
    </location>
</feature>
<dbReference type="Proteomes" id="UP000801492">
    <property type="component" value="Unassembled WGS sequence"/>
</dbReference>
<dbReference type="InterPro" id="IPR050430">
    <property type="entry name" value="Peptidase_S1"/>
</dbReference>
<dbReference type="OrthoDB" id="6755574at2759"/>
<comment type="caution">
    <text evidence="10">The sequence shown here is derived from an EMBL/GenBank/DDBJ whole genome shotgun (WGS) entry which is preliminary data.</text>
</comment>
<sequence length="256" mass="26967">MLGTIIITIFILGPVGVLSQSAENNSISERIIGGHSAAEGQFPYQVSIRVNGKHECGGSIISSFWILTAAHCVARYPLGVLLVVVGTNHVKLGTPYGVAQVFVHEQYESQTKINDIGLIKLAGRINFNAKIKPIQLSTSLQPPGTSCVLSGWGFTNVQTQTIPDSLQYIGMRIVSVERCRAAISAAGLNMPVVDTQVCAFNAPGRGACNADSGGPLVCNGVQYGIVSWGNPCATGVPDVFTSVAANRKWIAIKSGV</sequence>
<keyword evidence="11" id="KW-1185">Reference proteome</keyword>
<dbReference type="PROSITE" id="PS00134">
    <property type="entry name" value="TRYPSIN_HIS"/>
    <property type="match status" value="1"/>
</dbReference>
<keyword evidence="8" id="KW-0732">Signal</keyword>
<dbReference type="PRINTS" id="PR00722">
    <property type="entry name" value="CHYMOTRYPSIN"/>
</dbReference>
<evidence type="ECO:0000313" key="11">
    <source>
        <dbReference type="Proteomes" id="UP000801492"/>
    </source>
</evidence>
<accession>A0A8K0CEG5</accession>
<dbReference type="InterPro" id="IPR001314">
    <property type="entry name" value="Peptidase_S1A"/>
</dbReference>
<dbReference type="SMART" id="SM00020">
    <property type="entry name" value="Tryp_SPc"/>
    <property type="match status" value="1"/>
</dbReference>
<dbReference type="InterPro" id="IPR001254">
    <property type="entry name" value="Trypsin_dom"/>
</dbReference>
<dbReference type="PANTHER" id="PTHR24276:SF98">
    <property type="entry name" value="FI18310P1-RELATED"/>
    <property type="match status" value="1"/>
</dbReference>
<comment type="similarity">
    <text evidence="2">Belongs to the peptidase S1 family.</text>
</comment>
<name>A0A8K0CEG5_IGNLU</name>
<keyword evidence="3" id="KW-0964">Secreted</keyword>
<dbReference type="PROSITE" id="PS50240">
    <property type="entry name" value="TRYPSIN_DOM"/>
    <property type="match status" value="1"/>
</dbReference>
<evidence type="ECO:0000256" key="2">
    <source>
        <dbReference type="ARBA" id="ARBA00007664"/>
    </source>
</evidence>
<reference evidence="10" key="1">
    <citation type="submission" date="2019-08" db="EMBL/GenBank/DDBJ databases">
        <title>The genome of the North American firefly Photinus pyralis.</title>
        <authorList>
            <consortium name="Photinus pyralis genome working group"/>
            <person name="Fallon T.R."/>
            <person name="Sander Lower S.E."/>
            <person name="Weng J.-K."/>
        </authorList>
    </citation>
    <scope>NUCLEOTIDE SEQUENCE</scope>
    <source>
        <strain evidence="10">TRF0915ILg1</strain>
        <tissue evidence="10">Whole body</tissue>
    </source>
</reference>
<dbReference type="GO" id="GO:0016485">
    <property type="term" value="P:protein processing"/>
    <property type="evidence" value="ECO:0007669"/>
    <property type="project" value="UniProtKB-ARBA"/>
</dbReference>
<keyword evidence="5" id="KW-0378">Hydrolase</keyword>
<proteinExistence type="inferred from homology"/>
<keyword evidence="7" id="KW-1015">Disulfide bond</keyword>
<evidence type="ECO:0000259" key="9">
    <source>
        <dbReference type="PROSITE" id="PS50240"/>
    </source>
</evidence>
<dbReference type="Pfam" id="PF00089">
    <property type="entry name" value="Trypsin"/>
    <property type="match status" value="1"/>
</dbReference>
<evidence type="ECO:0000256" key="8">
    <source>
        <dbReference type="SAM" id="SignalP"/>
    </source>
</evidence>
<dbReference type="AlphaFoldDB" id="A0A8K0CEG5"/>
<organism evidence="10 11">
    <name type="scientific">Ignelater luminosus</name>
    <name type="common">Cucubano</name>
    <name type="synonym">Pyrophorus luminosus</name>
    <dbReference type="NCBI Taxonomy" id="2038154"/>
    <lineage>
        <taxon>Eukaryota</taxon>
        <taxon>Metazoa</taxon>
        <taxon>Ecdysozoa</taxon>
        <taxon>Arthropoda</taxon>
        <taxon>Hexapoda</taxon>
        <taxon>Insecta</taxon>
        <taxon>Pterygota</taxon>
        <taxon>Neoptera</taxon>
        <taxon>Endopterygota</taxon>
        <taxon>Coleoptera</taxon>
        <taxon>Polyphaga</taxon>
        <taxon>Elateriformia</taxon>
        <taxon>Elateroidea</taxon>
        <taxon>Elateridae</taxon>
        <taxon>Agrypninae</taxon>
        <taxon>Pyrophorini</taxon>
        <taxon>Ignelater</taxon>
    </lineage>
</organism>
<evidence type="ECO:0000256" key="4">
    <source>
        <dbReference type="ARBA" id="ARBA00022670"/>
    </source>
</evidence>
<dbReference type="GO" id="GO:0004252">
    <property type="term" value="F:serine-type endopeptidase activity"/>
    <property type="evidence" value="ECO:0007669"/>
    <property type="project" value="InterPro"/>
</dbReference>
<dbReference type="Gene3D" id="2.40.10.10">
    <property type="entry name" value="Trypsin-like serine proteases"/>
    <property type="match status" value="2"/>
</dbReference>
<keyword evidence="6" id="KW-0720">Serine protease</keyword>
<dbReference type="PANTHER" id="PTHR24276">
    <property type="entry name" value="POLYSERASE-RELATED"/>
    <property type="match status" value="1"/>
</dbReference>
<feature type="signal peptide" evidence="8">
    <location>
        <begin position="1"/>
        <end position="19"/>
    </location>
</feature>
<dbReference type="GO" id="GO:0005576">
    <property type="term" value="C:extracellular region"/>
    <property type="evidence" value="ECO:0007669"/>
    <property type="project" value="UniProtKB-SubCell"/>
</dbReference>
<dbReference type="InterPro" id="IPR009003">
    <property type="entry name" value="Peptidase_S1_PA"/>
</dbReference>
<evidence type="ECO:0000313" key="10">
    <source>
        <dbReference type="EMBL" id="KAF2883772.1"/>
    </source>
</evidence>
<evidence type="ECO:0000256" key="5">
    <source>
        <dbReference type="ARBA" id="ARBA00022801"/>
    </source>
</evidence>
<dbReference type="SUPFAM" id="SSF50494">
    <property type="entry name" value="Trypsin-like serine proteases"/>
    <property type="match status" value="1"/>
</dbReference>
<comment type="subcellular location">
    <subcellularLocation>
        <location evidence="1">Secreted</location>
    </subcellularLocation>
</comment>
<dbReference type="FunFam" id="2.40.10.10:FF:000047">
    <property type="entry name" value="Trypsin eta"/>
    <property type="match status" value="1"/>
</dbReference>
<evidence type="ECO:0000256" key="6">
    <source>
        <dbReference type="ARBA" id="ARBA00022825"/>
    </source>
</evidence>
<dbReference type="CDD" id="cd00190">
    <property type="entry name" value="Tryp_SPc"/>
    <property type="match status" value="1"/>
</dbReference>
<dbReference type="EMBL" id="VTPC01090291">
    <property type="protein sequence ID" value="KAF2883772.1"/>
    <property type="molecule type" value="Genomic_DNA"/>
</dbReference>
<gene>
    <name evidence="10" type="ORF">ILUMI_22404</name>
</gene>
<evidence type="ECO:0000256" key="3">
    <source>
        <dbReference type="ARBA" id="ARBA00022525"/>
    </source>
</evidence>
<feature type="chain" id="PRO_5035423503" description="Peptidase S1 domain-containing protein" evidence="8">
    <location>
        <begin position="20"/>
        <end position="256"/>
    </location>
</feature>
<keyword evidence="4" id="KW-0645">Protease</keyword>
<evidence type="ECO:0000256" key="7">
    <source>
        <dbReference type="ARBA" id="ARBA00023157"/>
    </source>
</evidence>